<dbReference type="EMBL" id="JAULSU010000001">
    <property type="protein sequence ID" value="KAK0631543.1"/>
    <property type="molecule type" value="Genomic_DNA"/>
</dbReference>
<evidence type="ECO:0000256" key="1">
    <source>
        <dbReference type="ARBA" id="ARBA00004141"/>
    </source>
</evidence>
<comment type="subcellular location">
    <subcellularLocation>
        <location evidence="1">Membrane</location>
        <topology evidence="1">Multi-pass membrane protein</topology>
    </subcellularLocation>
</comment>
<keyword evidence="2 7" id="KW-0812">Transmembrane</keyword>
<dbReference type="PANTHER" id="PTHR33048">
    <property type="entry name" value="PTH11-LIKE INTEGRAL MEMBRANE PROTEIN (AFU_ORTHOLOGUE AFUA_5G11245)"/>
    <property type="match status" value="1"/>
</dbReference>
<evidence type="ECO:0000313" key="9">
    <source>
        <dbReference type="EMBL" id="KAK0631543.1"/>
    </source>
</evidence>
<evidence type="ECO:0000259" key="8">
    <source>
        <dbReference type="Pfam" id="PF20684"/>
    </source>
</evidence>
<feature type="transmembrane region" description="Helical" evidence="7">
    <location>
        <begin position="68"/>
        <end position="89"/>
    </location>
</feature>
<feature type="transmembrane region" description="Helical" evidence="7">
    <location>
        <begin position="142"/>
        <end position="161"/>
    </location>
</feature>
<keyword evidence="4 7" id="KW-0472">Membrane</keyword>
<organism evidence="9 10">
    <name type="scientific">Immersiella caudata</name>
    <dbReference type="NCBI Taxonomy" id="314043"/>
    <lineage>
        <taxon>Eukaryota</taxon>
        <taxon>Fungi</taxon>
        <taxon>Dikarya</taxon>
        <taxon>Ascomycota</taxon>
        <taxon>Pezizomycotina</taxon>
        <taxon>Sordariomycetes</taxon>
        <taxon>Sordariomycetidae</taxon>
        <taxon>Sordariales</taxon>
        <taxon>Lasiosphaeriaceae</taxon>
        <taxon>Immersiella</taxon>
    </lineage>
</organism>
<feature type="transmembrane region" description="Helical" evidence="7">
    <location>
        <begin position="181"/>
        <end position="204"/>
    </location>
</feature>
<proteinExistence type="inferred from homology"/>
<evidence type="ECO:0000256" key="6">
    <source>
        <dbReference type="SAM" id="MobiDB-lite"/>
    </source>
</evidence>
<sequence length="438" mass="49027">MGRRRGAAPVATRSVHLDDDDNNDDVDSNEIATDSAEDADAHPHFTNMISPRGYVDLYQDSAGLRRSILISAILTPALAAIFVGLRLYSARVLLRRIEKDDWLIVTALLCSICFSVSEHFHLKYGLGFHFWELADRSIVYKGYFIVSYFPVAITNNFAILFTKASILSFYLRFSISKRFNIAVYFVLSIVVAYTLMGAFSFLYACQPMIRTWIPSTPGTCINVNAWYGTLVGLNVFTDLILLLLPFWLLAPLRVGYVQKAAIAAILGAGSFVLGVSIFRLYITLDYRGDRDFLHRLAVNYLWLIIEVNFAIICACLPCLRTLAGRYMPALMVTPRPTPPRLRTIPVTQRIHDTRMTGVTVEHFEIVVQKPDTPGTMWIESRASSVFFAPEPQYCDVGSERADSPSVYSTMSGPTTPTHSTTPTSPIKPNPTYAREGFI</sequence>
<feature type="transmembrane region" description="Helical" evidence="7">
    <location>
        <begin position="224"/>
        <end position="248"/>
    </location>
</feature>
<evidence type="ECO:0000256" key="4">
    <source>
        <dbReference type="ARBA" id="ARBA00023136"/>
    </source>
</evidence>
<dbReference type="AlphaFoldDB" id="A0AA39XCR2"/>
<feature type="compositionally biased region" description="Acidic residues" evidence="6">
    <location>
        <begin position="18"/>
        <end position="28"/>
    </location>
</feature>
<dbReference type="Pfam" id="PF20684">
    <property type="entry name" value="Fung_rhodopsin"/>
    <property type="match status" value="1"/>
</dbReference>
<comment type="similarity">
    <text evidence="5">Belongs to the SAT4 family.</text>
</comment>
<gene>
    <name evidence="9" type="ORF">B0T14DRAFT_501892</name>
</gene>
<dbReference type="InterPro" id="IPR049326">
    <property type="entry name" value="Rhodopsin_dom_fungi"/>
</dbReference>
<name>A0AA39XCR2_9PEZI</name>
<accession>A0AA39XCR2</accession>
<feature type="region of interest" description="Disordered" evidence="6">
    <location>
        <begin position="1"/>
        <end position="29"/>
    </location>
</feature>
<dbReference type="Proteomes" id="UP001175000">
    <property type="component" value="Unassembled WGS sequence"/>
</dbReference>
<feature type="transmembrane region" description="Helical" evidence="7">
    <location>
        <begin position="300"/>
        <end position="319"/>
    </location>
</feature>
<evidence type="ECO:0000256" key="3">
    <source>
        <dbReference type="ARBA" id="ARBA00022989"/>
    </source>
</evidence>
<keyword evidence="10" id="KW-1185">Reference proteome</keyword>
<reference evidence="9" key="1">
    <citation type="submission" date="2023-06" db="EMBL/GenBank/DDBJ databases">
        <title>Genome-scale phylogeny and comparative genomics of the fungal order Sordariales.</title>
        <authorList>
            <consortium name="Lawrence Berkeley National Laboratory"/>
            <person name="Hensen N."/>
            <person name="Bonometti L."/>
            <person name="Westerberg I."/>
            <person name="Brannstrom I.O."/>
            <person name="Guillou S."/>
            <person name="Cros-Aarteil S."/>
            <person name="Calhoun S."/>
            <person name="Haridas S."/>
            <person name="Kuo A."/>
            <person name="Mondo S."/>
            <person name="Pangilinan J."/>
            <person name="Riley R."/>
            <person name="Labutti K."/>
            <person name="Andreopoulos B."/>
            <person name="Lipzen A."/>
            <person name="Chen C."/>
            <person name="Yanf M."/>
            <person name="Daum C."/>
            <person name="Ng V."/>
            <person name="Clum A."/>
            <person name="Steindorff A."/>
            <person name="Ohm R."/>
            <person name="Martin F."/>
            <person name="Silar P."/>
            <person name="Natvig D."/>
            <person name="Lalanne C."/>
            <person name="Gautier V."/>
            <person name="Ament-Velasquez S.L."/>
            <person name="Kruys A."/>
            <person name="Hutchinson M.I."/>
            <person name="Powell A.J."/>
            <person name="Barry K."/>
            <person name="Miller A.N."/>
            <person name="Grigoriev I.V."/>
            <person name="Debuchy R."/>
            <person name="Gladieux P."/>
            <person name="Thoren M.H."/>
            <person name="Johannesson H."/>
        </authorList>
    </citation>
    <scope>NUCLEOTIDE SEQUENCE</scope>
    <source>
        <strain evidence="9">CBS 606.72</strain>
    </source>
</reference>
<keyword evidence="3 7" id="KW-1133">Transmembrane helix</keyword>
<feature type="compositionally biased region" description="Low complexity" evidence="6">
    <location>
        <begin position="408"/>
        <end position="424"/>
    </location>
</feature>
<dbReference type="InterPro" id="IPR052337">
    <property type="entry name" value="SAT4-like"/>
</dbReference>
<feature type="domain" description="Rhodopsin" evidence="8">
    <location>
        <begin position="85"/>
        <end position="323"/>
    </location>
</feature>
<dbReference type="PANTHER" id="PTHR33048:SF55">
    <property type="entry name" value="INTEGRAL MEMBRANE PROTEIN"/>
    <property type="match status" value="1"/>
</dbReference>
<comment type="caution">
    <text evidence="9">The sequence shown here is derived from an EMBL/GenBank/DDBJ whole genome shotgun (WGS) entry which is preliminary data.</text>
</comment>
<feature type="transmembrane region" description="Helical" evidence="7">
    <location>
        <begin position="101"/>
        <end position="122"/>
    </location>
</feature>
<evidence type="ECO:0000256" key="7">
    <source>
        <dbReference type="SAM" id="Phobius"/>
    </source>
</evidence>
<evidence type="ECO:0000256" key="2">
    <source>
        <dbReference type="ARBA" id="ARBA00022692"/>
    </source>
</evidence>
<feature type="transmembrane region" description="Helical" evidence="7">
    <location>
        <begin position="260"/>
        <end position="280"/>
    </location>
</feature>
<feature type="region of interest" description="Disordered" evidence="6">
    <location>
        <begin position="404"/>
        <end position="438"/>
    </location>
</feature>
<protein>
    <recommendedName>
        <fullName evidence="8">Rhodopsin domain-containing protein</fullName>
    </recommendedName>
</protein>
<evidence type="ECO:0000256" key="5">
    <source>
        <dbReference type="ARBA" id="ARBA00038359"/>
    </source>
</evidence>
<evidence type="ECO:0000313" key="10">
    <source>
        <dbReference type="Proteomes" id="UP001175000"/>
    </source>
</evidence>
<dbReference type="GO" id="GO:0016020">
    <property type="term" value="C:membrane"/>
    <property type="evidence" value="ECO:0007669"/>
    <property type="project" value="UniProtKB-SubCell"/>
</dbReference>